<keyword evidence="5" id="KW-0472">Membrane</keyword>
<comment type="catalytic activity">
    <reaction evidence="7">
        <text>a ubiquinone + NADH + 5 H(+)(in) = a ubiquinol + NAD(+) + 4 H(+)(out)</text>
        <dbReference type="Rhea" id="RHEA:29091"/>
        <dbReference type="Rhea" id="RHEA-COMP:9565"/>
        <dbReference type="Rhea" id="RHEA-COMP:9566"/>
        <dbReference type="ChEBI" id="CHEBI:15378"/>
        <dbReference type="ChEBI" id="CHEBI:16389"/>
        <dbReference type="ChEBI" id="CHEBI:17976"/>
        <dbReference type="ChEBI" id="CHEBI:57540"/>
        <dbReference type="ChEBI" id="CHEBI:57945"/>
        <dbReference type="EC" id="7.1.1.2"/>
    </reaction>
</comment>
<dbReference type="AlphaFoldDB" id="A0AAV6W4X5"/>
<dbReference type="InterPro" id="IPR001694">
    <property type="entry name" value="NADH_UbQ_OxRdtase_su1/FPO"/>
</dbReference>
<reference evidence="8" key="1">
    <citation type="submission" date="2019-10" db="EMBL/GenBank/DDBJ databases">
        <authorList>
            <person name="Zhang R."/>
            <person name="Pan Y."/>
            <person name="Wang J."/>
            <person name="Ma R."/>
            <person name="Yu S."/>
        </authorList>
    </citation>
    <scope>NUCLEOTIDE SEQUENCE</scope>
    <source>
        <strain evidence="8">LA-IB0</strain>
        <tissue evidence="8">Leaf</tissue>
    </source>
</reference>
<evidence type="ECO:0000256" key="7">
    <source>
        <dbReference type="RuleBase" id="RU000473"/>
    </source>
</evidence>
<evidence type="ECO:0000313" key="10">
    <source>
        <dbReference type="Proteomes" id="UP000826271"/>
    </source>
</evidence>
<dbReference type="InterPro" id="IPR044900">
    <property type="entry name" value="PSII_PsbC_sf"/>
</dbReference>
<dbReference type="GO" id="GO:0005886">
    <property type="term" value="C:plasma membrane"/>
    <property type="evidence" value="ECO:0007669"/>
    <property type="project" value="UniProtKB-SubCell"/>
</dbReference>
<proteinExistence type="inferred from homology"/>
<evidence type="ECO:0000256" key="1">
    <source>
        <dbReference type="ARBA" id="ARBA00004141"/>
    </source>
</evidence>
<keyword evidence="4" id="KW-1133">Transmembrane helix</keyword>
<dbReference type="Gene3D" id="1.10.10.670">
    <property type="entry name" value="photosystem ii from thermosynechococcus elongatus"/>
    <property type="match status" value="1"/>
</dbReference>
<evidence type="ECO:0000256" key="2">
    <source>
        <dbReference type="ARBA" id="ARBA00010535"/>
    </source>
</evidence>
<dbReference type="PANTHER" id="PTHR11432">
    <property type="entry name" value="NADH DEHYDROGENASE SUBUNIT 1"/>
    <property type="match status" value="1"/>
</dbReference>
<dbReference type="GO" id="GO:0008137">
    <property type="term" value="F:NADH dehydrogenase (ubiquinone) activity"/>
    <property type="evidence" value="ECO:0007669"/>
    <property type="project" value="UniProtKB-EC"/>
</dbReference>
<keyword evidence="10" id="KW-1185">Reference proteome</keyword>
<evidence type="ECO:0000256" key="4">
    <source>
        <dbReference type="ARBA" id="ARBA00022989"/>
    </source>
</evidence>
<comment type="similarity">
    <text evidence="2 6">Belongs to the complex I subunit 1 family.</text>
</comment>
<dbReference type="EC" id="7.1.1.2" evidence="7"/>
<comment type="caution">
    <text evidence="8">The sequence shown here is derived from an EMBL/GenBank/DDBJ whole genome shotgun (WGS) entry which is preliminary data.</text>
</comment>
<accession>A0AAV6W4X5</accession>
<evidence type="ECO:0000256" key="6">
    <source>
        <dbReference type="RuleBase" id="RU000471"/>
    </source>
</evidence>
<keyword evidence="3 6" id="KW-0812">Transmembrane</keyword>
<protein>
    <recommendedName>
        <fullName evidence="7">NADH-ubiquinone oxidoreductase chain 1</fullName>
        <ecNumber evidence="7">7.1.1.2</ecNumber>
    </recommendedName>
</protein>
<evidence type="ECO:0000313" key="8">
    <source>
        <dbReference type="EMBL" id="KAG8362761.1"/>
    </source>
</evidence>
<dbReference type="EMBL" id="WHWC01000300">
    <property type="protein sequence ID" value="KAG8362761.1"/>
    <property type="molecule type" value="Genomic_DNA"/>
</dbReference>
<organism evidence="8 10">
    <name type="scientific">Buddleja alternifolia</name>
    <dbReference type="NCBI Taxonomy" id="168488"/>
    <lineage>
        <taxon>Eukaryota</taxon>
        <taxon>Viridiplantae</taxon>
        <taxon>Streptophyta</taxon>
        <taxon>Embryophyta</taxon>
        <taxon>Tracheophyta</taxon>
        <taxon>Spermatophyta</taxon>
        <taxon>Magnoliopsida</taxon>
        <taxon>eudicotyledons</taxon>
        <taxon>Gunneridae</taxon>
        <taxon>Pentapetalae</taxon>
        <taxon>asterids</taxon>
        <taxon>lamiids</taxon>
        <taxon>Lamiales</taxon>
        <taxon>Scrophulariaceae</taxon>
        <taxon>Buddlejeae</taxon>
        <taxon>Buddleja</taxon>
    </lineage>
</organism>
<dbReference type="GO" id="GO:0003954">
    <property type="term" value="F:NADH dehydrogenase activity"/>
    <property type="evidence" value="ECO:0007669"/>
    <property type="project" value="TreeGrafter"/>
</dbReference>
<dbReference type="PANTHER" id="PTHR11432:SF3">
    <property type="entry name" value="NADH-UBIQUINONE OXIDOREDUCTASE CHAIN 1"/>
    <property type="match status" value="1"/>
</dbReference>
<evidence type="ECO:0000256" key="3">
    <source>
        <dbReference type="ARBA" id="ARBA00022692"/>
    </source>
</evidence>
<dbReference type="EMBL" id="WHWC01000021">
    <property type="protein sequence ID" value="KAG8363174.1"/>
    <property type="molecule type" value="Genomic_DNA"/>
</dbReference>
<gene>
    <name evidence="9" type="ORF">BUALT_BualtMtG0005400</name>
    <name evidence="8" type="ORF">BUALT_BualtUnG0039900</name>
</gene>
<comment type="subcellular location">
    <subcellularLocation>
        <location evidence="6">Cell membrane</location>
        <topology evidence="6">Multi-pass membrane protein</topology>
    </subcellularLocation>
    <subcellularLocation>
        <location evidence="1">Membrane</location>
        <topology evidence="1">Multi-pass membrane protein</topology>
    </subcellularLocation>
</comment>
<dbReference type="Pfam" id="PF00146">
    <property type="entry name" value="NADHdh"/>
    <property type="match status" value="1"/>
</dbReference>
<dbReference type="Proteomes" id="UP000826271">
    <property type="component" value="Unassembled WGS sequence"/>
</dbReference>
<evidence type="ECO:0000313" key="9">
    <source>
        <dbReference type="EMBL" id="KAG8363174.1"/>
    </source>
</evidence>
<sequence length="250" mass="27592">MDKVESLGKQLEDVLGRLAILEDEFDPLKRDLDAKMPQVLPAHLQVRSKGQWFKSISEEALLTQAQALTFRVRDQRLGANVGSAQGVAFLVLAERKVMAFVQRRKGPDVVGSFGLLQPLADGLKLILKEPISPSSANFSLFRMAPVATFMLSLVARAVVPFDYGMMPPSRGADRIGVSLGSHRPTVILKLPCLVEKKRTKVRSLAVLFSVANWDRSPARSDWSKNGREHITQLRGQGAERPLDLLTAAQE</sequence>
<dbReference type="GO" id="GO:0009060">
    <property type="term" value="P:aerobic respiration"/>
    <property type="evidence" value="ECO:0007669"/>
    <property type="project" value="TreeGrafter"/>
</dbReference>
<keyword evidence="7 9" id="KW-0496">Mitochondrion</keyword>
<keyword evidence="6" id="KW-0520">NAD</keyword>
<geneLocation type="mitochondrion" evidence="9"/>
<evidence type="ECO:0000256" key="5">
    <source>
        <dbReference type="ARBA" id="ARBA00023136"/>
    </source>
</evidence>
<keyword evidence="7" id="KW-0830">Ubiquinone</keyword>
<name>A0AAV6W4X5_9LAMI</name>
<dbReference type="PROSITE" id="PS00667">
    <property type="entry name" value="COMPLEX1_ND1_1"/>
    <property type="match status" value="1"/>
</dbReference>
<dbReference type="InterPro" id="IPR018086">
    <property type="entry name" value="NADH_UbQ_OxRdtase_su1_CS"/>
</dbReference>